<dbReference type="InterPro" id="IPR051794">
    <property type="entry name" value="PG_Endopeptidase_C40"/>
</dbReference>
<dbReference type="PROSITE" id="PS51935">
    <property type="entry name" value="NLPC_P60"/>
    <property type="match status" value="1"/>
</dbReference>
<evidence type="ECO:0000313" key="9">
    <source>
        <dbReference type="EMBL" id="MFI7587907.1"/>
    </source>
</evidence>
<feature type="domain" description="NlpC/P60" evidence="8">
    <location>
        <begin position="299"/>
        <end position="420"/>
    </location>
</feature>
<dbReference type="Proteomes" id="UP001612915">
    <property type="component" value="Unassembled WGS sequence"/>
</dbReference>
<dbReference type="EMBL" id="JBITLV010000004">
    <property type="protein sequence ID" value="MFI7587907.1"/>
    <property type="molecule type" value="Genomic_DNA"/>
</dbReference>
<evidence type="ECO:0000259" key="8">
    <source>
        <dbReference type="PROSITE" id="PS51935"/>
    </source>
</evidence>
<evidence type="ECO:0000256" key="3">
    <source>
        <dbReference type="ARBA" id="ARBA00022801"/>
    </source>
</evidence>
<dbReference type="Gene3D" id="3.90.1720.10">
    <property type="entry name" value="endopeptidase domain like (from Nostoc punctiforme)"/>
    <property type="match status" value="1"/>
</dbReference>
<keyword evidence="10" id="KW-1185">Reference proteome</keyword>
<gene>
    <name evidence="9" type="ORF">ACIB24_12615</name>
</gene>
<comment type="similarity">
    <text evidence="1">Belongs to the peptidase C40 family.</text>
</comment>
<evidence type="ECO:0000256" key="7">
    <source>
        <dbReference type="SAM" id="SignalP"/>
    </source>
</evidence>
<dbReference type="PANTHER" id="PTHR47359">
    <property type="entry name" value="PEPTIDOGLYCAN DL-ENDOPEPTIDASE CWLO"/>
    <property type="match status" value="1"/>
</dbReference>
<dbReference type="PANTHER" id="PTHR47359:SF3">
    <property type="entry name" value="NLP_P60 DOMAIN-CONTAINING PROTEIN-RELATED"/>
    <property type="match status" value="1"/>
</dbReference>
<proteinExistence type="inferred from homology"/>
<evidence type="ECO:0000256" key="1">
    <source>
        <dbReference type="ARBA" id="ARBA00007074"/>
    </source>
</evidence>
<evidence type="ECO:0000256" key="4">
    <source>
        <dbReference type="ARBA" id="ARBA00022807"/>
    </source>
</evidence>
<dbReference type="Pfam" id="PF00877">
    <property type="entry name" value="NLPC_P60"/>
    <property type="match status" value="1"/>
</dbReference>
<feature type="compositionally biased region" description="Gly residues" evidence="6">
    <location>
        <begin position="273"/>
        <end position="295"/>
    </location>
</feature>
<feature type="chain" id="PRO_5047503683" evidence="7">
    <location>
        <begin position="25"/>
        <end position="420"/>
    </location>
</feature>
<sequence length="420" mass="43641">MRRSRRLTSVLILLAALVAGGLGAAGPADARPGYPSADDVRAAKRQAAALGDDVDAIQKRLDGAQAAADAAETAASQADEDYNVAVIELAQTKQAAKVAQAAADAAQKRVDGAQDEIGRLAADQYRQGGPIADLDVLLSPDGPDAVLERATMLQALAAERNRTVHAYDNSRVKATALQQEALAALEKQRQAAEQMAAARAAAQARSEAAANALAHTRADQQALIEQLAKARKTSVKLEKQRQAGLEAAARARAEAAARARAAAQARNNARNNDGGGNDGGGNDGGGNNGGGGGSSSGTAQGGRIAVAWAKTQLGKPYVWAAAGPNSYDCSGLVLRAWQKAGVYFPHSSRIQYAMTEHISYSSMRPGDLIFYATNTSNPGSIHHVTMYIGGGRMIEAPHTGSYVRIVSIRWGGAMPYAGRP</sequence>
<evidence type="ECO:0000313" key="10">
    <source>
        <dbReference type="Proteomes" id="UP001612915"/>
    </source>
</evidence>
<dbReference type="RefSeq" id="WP_398280526.1">
    <property type="nucleotide sequence ID" value="NZ_JBITLV010000004.1"/>
</dbReference>
<keyword evidence="5" id="KW-0175">Coiled coil</keyword>
<dbReference type="Gene3D" id="6.10.250.3150">
    <property type="match status" value="1"/>
</dbReference>
<feature type="compositionally biased region" description="Low complexity" evidence="6">
    <location>
        <begin position="258"/>
        <end position="272"/>
    </location>
</feature>
<evidence type="ECO:0000256" key="2">
    <source>
        <dbReference type="ARBA" id="ARBA00022670"/>
    </source>
</evidence>
<evidence type="ECO:0000256" key="5">
    <source>
        <dbReference type="SAM" id="Coils"/>
    </source>
</evidence>
<keyword evidence="2" id="KW-0645">Protease</keyword>
<evidence type="ECO:0000256" key="6">
    <source>
        <dbReference type="SAM" id="MobiDB-lite"/>
    </source>
</evidence>
<dbReference type="InterPro" id="IPR038765">
    <property type="entry name" value="Papain-like_cys_pep_sf"/>
</dbReference>
<organism evidence="9 10">
    <name type="scientific">Spongisporangium articulatum</name>
    <dbReference type="NCBI Taxonomy" id="3362603"/>
    <lineage>
        <taxon>Bacteria</taxon>
        <taxon>Bacillati</taxon>
        <taxon>Actinomycetota</taxon>
        <taxon>Actinomycetes</taxon>
        <taxon>Kineosporiales</taxon>
        <taxon>Kineosporiaceae</taxon>
        <taxon>Spongisporangium</taxon>
    </lineage>
</organism>
<reference evidence="9 10" key="1">
    <citation type="submission" date="2024-10" db="EMBL/GenBank/DDBJ databases">
        <title>The Natural Products Discovery Center: Release of the First 8490 Sequenced Strains for Exploring Actinobacteria Biosynthetic Diversity.</title>
        <authorList>
            <person name="Kalkreuter E."/>
            <person name="Kautsar S.A."/>
            <person name="Yang D."/>
            <person name="Bader C.D."/>
            <person name="Teijaro C.N."/>
            <person name="Fluegel L."/>
            <person name="Davis C.M."/>
            <person name="Simpson J.R."/>
            <person name="Lauterbach L."/>
            <person name="Steele A.D."/>
            <person name="Gui C."/>
            <person name="Meng S."/>
            <person name="Li G."/>
            <person name="Viehrig K."/>
            <person name="Ye F."/>
            <person name="Su P."/>
            <person name="Kiefer A.F."/>
            <person name="Nichols A."/>
            <person name="Cepeda A.J."/>
            <person name="Yan W."/>
            <person name="Fan B."/>
            <person name="Jiang Y."/>
            <person name="Adhikari A."/>
            <person name="Zheng C.-J."/>
            <person name="Schuster L."/>
            <person name="Cowan T.M."/>
            <person name="Smanski M.J."/>
            <person name="Chevrette M.G."/>
            <person name="De Carvalho L.P.S."/>
            <person name="Shen B."/>
        </authorList>
    </citation>
    <scope>NUCLEOTIDE SEQUENCE [LARGE SCALE GENOMIC DNA]</scope>
    <source>
        <strain evidence="9 10">NPDC049639</strain>
    </source>
</reference>
<dbReference type="InterPro" id="IPR000064">
    <property type="entry name" value="NLP_P60_dom"/>
</dbReference>
<accession>A0ABW8ANH6</accession>
<feature type="region of interest" description="Disordered" evidence="6">
    <location>
        <begin position="257"/>
        <end position="298"/>
    </location>
</feature>
<keyword evidence="3" id="KW-0378">Hydrolase</keyword>
<name>A0ABW8ANH6_9ACTN</name>
<comment type="caution">
    <text evidence="9">The sequence shown here is derived from an EMBL/GenBank/DDBJ whole genome shotgun (WGS) entry which is preliminary data.</text>
</comment>
<feature type="coiled-coil region" evidence="5">
    <location>
        <begin position="40"/>
        <end position="123"/>
    </location>
</feature>
<dbReference type="SUPFAM" id="SSF54001">
    <property type="entry name" value="Cysteine proteinases"/>
    <property type="match status" value="1"/>
</dbReference>
<feature type="signal peptide" evidence="7">
    <location>
        <begin position="1"/>
        <end position="24"/>
    </location>
</feature>
<protein>
    <submittedName>
        <fullName evidence="9">NlpC/P60 family protein</fullName>
    </submittedName>
</protein>
<keyword evidence="4" id="KW-0788">Thiol protease</keyword>
<keyword evidence="7" id="KW-0732">Signal</keyword>